<accession>A0A9N9QVS1</accession>
<dbReference type="OrthoDB" id="294378at2759"/>
<evidence type="ECO:0000256" key="8">
    <source>
        <dbReference type="ARBA" id="ARBA00023273"/>
    </source>
</evidence>
<dbReference type="PANTHER" id="PTHR46613:SF1">
    <property type="entry name" value="RADIAL SPOKE HEAD 10 HOMOLOG B-RELATED"/>
    <property type="match status" value="1"/>
</dbReference>
<keyword evidence="7" id="KW-0206">Cytoskeleton</keyword>
<protein>
    <submittedName>
        <fullName evidence="9">Uncharacterized protein</fullName>
    </submittedName>
</protein>
<dbReference type="Gene3D" id="2.20.110.10">
    <property type="entry name" value="Histone H3 K4-specific methyltransferase SET7/9 N-terminal domain"/>
    <property type="match status" value="1"/>
</dbReference>
<dbReference type="EMBL" id="OU893343">
    <property type="protein sequence ID" value="CAG9784329.1"/>
    <property type="molecule type" value="Genomic_DNA"/>
</dbReference>
<dbReference type="Proteomes" id="UP001153714">
    <property type="component" value="Chromosome 12"/>
</dbReference>
<keyword evidence="6" id="KW-0969">Cilium</keyword>
<reference evidence="9" key="1">
    <citation type="submission" date="2021-12" db="EMBL/GenBank/DDBJ databases">
        <authorList>
            <person name="King R."/>
        </authorList>
    </citation>
    <scope>NUCLEOTIDE SEQUENCE</scope>
</reference>
<evidence type="ECO:0000256" key="2">
    <source>
        <dbReference type="ARBA" id="ARBA00004430"/>
    </source>
</evidence>
<dbReference type="GO" id="GO:0005930">
    <property type="term" value="C:axoneme"/>
    <property type="evidence" value="ECO:0007669"/>
    <property type="project" value="UniProtKB-SubCell"/>
</dbReference>
<comment type="subcellular location">
    <subcellularLocation>
        <location evidence="1">Cell projection</location>
        <location evidence="1">Cilium</location>
        <location evidence="1">Flagellum</location>
    </subcellularLocation>
    <subcellularLocation>
        <location evidence="2">Cytoplasm</location>
        <location evidence="2">Cytoskeleton</location>
        <location evidence="2">Cilium axoneme</location>
    </subcellularLocation>
</comment>
<keyword evidence="8" id="KW-0966">Cell projection</keyword>
<evidence type="ECO:0000256" key="5">
    <source>
        <dbReference type="ARBA" id="ARBA00022846"/>
    </source>
</evidence>
<dbReference type="AlphaFoldDB" id="A0A9N9QVS1"/>
<organism evidence="9 10">
    <name type="scientific">Diatraea saccharalis</name>
    <name type="common">sugarcane borer</name>
    <dbReference type="NCBI Taxonomy" id="40085"/>
    <lineage>
        <taxon>Eukaryota</taxon>
        <taxon>Metazoa</taxon>
        <taxon>Ecdysozoa</taxon>
        <taxon>Arthropoda</taxon>
        <taxon>Hexapoda</taxon>
        <taxon>Insecta</taxon>
        <taxon>Pterygota</taxon>
        <taxon>Neoptera</taxon>
        <taxon>Endopterygota</taxon>
        <taxon>Lepidoptera</taxon>
        <taxon>Glossata</taxon>
        <taxon>Ditrysia</taxon>
        <taxon>Pyraloidea</taxon>
        <taxon>Crambidae</taxon>
        <taxon>Crambinae</taxon>
        <taxon>Diatraea</taxon>
    </lineage>
</organism>
<dbReference type="SUPFAM" id="SSF82185">
    <property type="entry name" value="Histone H3 K4-specific methyltransferase SET7/9 N-terminal domain"/>
    <property type="match status" value="1"/>
</dbReference>
<keyword evidence="4" id="KW-0677">Repeat</keyword>
<evidence type="ECO:0000313" key="10">
    <source>
        <dbReference type="Proteomes" id="UP001153714"/>
    </source>
</evidence>
<evidence type="ECO:0000256" key="1">
    <source>
        <dbReference type="ARBA" id="ARBA00004230"/>
    </source>
</evidence>
<evidence type="ECO:0000313" key="9">
    <source>
        <dbReference type="EMBL" id="CAG9784329.1"/>
    </source>
</evidence>
<evidence type="ECO:0000256" key="3">
    <source>
        <dbReference type="ARBA" id="ARBA00022490"/>
    </source>
</evidence>
<gene>
    <name evidence="9" type="ORF">DIATSA_LOCUS2431</name>
</gene>
<dbReference type="Pfam" id="PF02493">
    <property type="entry name" value="MORN"/>
    <property type="match status" value="3"/>
</dbReference>
<sequence length="513" mass="59878">MIWPNHDFYSGEWKNGVMSGYGMYIWDTYYNNSLSLPSLCAYRGTWLKGQRNGYGVLNLGLGMGSYYKGEFKNNKKHGVGRFVSNNGLILQNKNIFIDDNFGPMLSDEYLCCPRDSKLNAINEPYKFDICDTSEGYLYHVQEAIKNIDKQAEVRRNMISDYIENNKLTDIDLYMAMRKEETKNQTKLSNDIDFDDLINFEESSLRKSLRCYEIDLKNIYYNYATICNTEEIQFTPVLIRLFLWQFYYDCNIHENGLTLVDIDKMFHRNPEWLSKSSHNPFEKIYYWQFLHSLISVASRLYAKRELPGPKPDTILANGFRKFMERDILPNIGRRRGRLIEYGKFVPLKGLYALYRNLGEPHTVRDFLCAVRRPPHDMDKPQSPLVDAPDGSLPLGKNTYVIGDNMVFIANDEELRLVEFEENYSEEPPKDLRLFNFGNLSSKIIIKIFSNIFPHLSSANAIMNLDIRITFFEFFEAFIACAQESIRVKDEEIRRAEKLSGCYRTTRPTLATKAK</sequence>
<reference evidence="9" key="2">
    <citation type="submission" date="2022-10" db="EMBL/GenBank/DDBJ databases">
        <authorList>
            <consortium name="ENA_rothamsted_submissions"/>
            <consortium name="culmorum"/>
            <person name="King R."/>
        </authorList>
    </citation>
    <scope>NUCLEOTIDE SEQUENCE</scope>
</reference>
<dbReference type="SMART" id="SM00698">
    <property type="entry name" value="MORN"/>
    <property type="match status" value="3"/>
</dbReference>
<proteinExistence type="predicted"/>
<dbReference type="PANTHER" id="PTHR46613">
    <property type="entry name" value="RADIAL SPOKE HEAD 10 HOMOLOG B-RELATED"/>
    <property type="match status" value="1"/>
</dbReference>
<keyword evidence="3" id="KW-0963">Cytoplasm</keyword>
<dbReference type="GO" id="GO:0031514">
    <property type="term" value="C:motile cilium"/>
    <property type="evidence" value="ECO:0007669"/>
    <property type="project" value="UniProtKB-SubCell"/>
</dbReference>
<dbReference type="InterPro" id="IPR003409">
    <property type="entry name" value="MORN"/>
</dbReference>
<name>A0A9N9QVS1_9NEOP</name>
<evidence type="ECO:0000256" key="4">
    <source>
        <dbReference type="ARBA" id="ARBA00022737"/>
    </source>
</evidence>
<evidence type="ECO:0000256" key="6">
    <source>
        <dbReference type="ARBA" id="ARBA00023069"/>
    </source>
</evidence>
<keyword evidence="10" id="KW-1185">Reference proteome</keyword>
<keyword evidence="5" id="KW-0282">Flagellum</keyword>
<evidence type="ECO:0000256" key="7">
    <source>
        <dbReference type="ARBA" id="ARBA00023212"/>
    </source>
</evidence>